<gene>
    <name evidence="10" type="ORF">JD292_01800</name>
</gene>
<dbReference type="Gene3D" id="3.90.105.10">
    <property type="entry name" value="Molybdopterin biosynthesis moea protein, domain 2"/>
    <property type="match status" value="1"/>
</dbReference>
<name>A0A934UWR6_9MICO</name>
<evidence type="ECO:0000256" key="7">
    <source>
        <dbReference type="RuleBase" id="RU365090"/>
    </source>
</evidence>
<dbReference type="InterPro" id="IPR036688">
    <property type="entry name" value="MoeA_C_domain_IV_sf"/>
</dbReference>
<dbReference type="Pfam" id="PF03453">
    <property type="entry name" value="MoeA_N"/>
    <property type="match status" value="1"/>
</dbReference>
<dbReference type="SUPFAM" id="SSF53218">
    <property type="entry name" value="Molybdenum cofactor biosynthesis proteins"/>
    <property type="match status" value="1"/>
</dbReference>
<dbReference type="Gene3D" id="2.40.340.10">
    <property type="entry name" value="MoeA, C-terminal, domain IV"/>
    <property type="match status" value="1"/>
</dbReference>
<keyword evidence="7" id="KW-0460">Magnesium</keyword>
<proteinExistence type="inferred from homology"/>
<dbReference type="GO" id="GO:0006777">
    <property type="term" value="P:Mo-molybdopterin cofactor biosynthetic process"/>
    <property type="evidence" value="ECO:0007669"/>
    <property type="project" value="UniProtKB-UniRule"/>
</dbReference>
<dbReference type="InterPro" id="IPR005110">
    <property type="entry name" value="MoeA_linker/N"/>
</dbReference>
<comment type="cofactor">
    <cofactor evidence="7">
        <name>Mg(2+)</name>
        <dbReference type="ChEBI" id="CHEBI:18420"/>
    </cofactor>
</comment>
<feature type="domain" description="MoaB/Mog" evidence="9">
    <location>
        <begin position="207"/>
        <end position="343"/>
    </location>
</feature>
<evidence type="ECO:0000256" key="4">
    <source>
        <dbReference type="ARBA" id="ARBA00022505"/>
    </source>
</evidence>
<dbReference type="InterPro" id="IPR036425">
    <property type="entry name" value="MoaB/Mog-like_dom_sf"/>
</dbReference>
<comment type="similarity">
    <text evidence="3 7">Belongs to the MoeA family.</text>
</comment>
<dbReference type="EC" id="2.10.1.1" evidence="7"/>
<dbReference type="Gene3D" id="3.40.980.10">
    <property type="entry name" value="MoaB/Mog-like domain"/>
    <property type="match status" value="1"/>
</dbReference>
<keyword evidence="11" id="KW-1185">Reference proteome</keyword>
<evidence type="ECO:0000256" key="5">
    <source>
        <dbReference type="ARBA" id="ARBA00023150"/>
    </source>
</evidence>
<dbReference type="Proteomes" id="UP000618733">
    <property type="component" value="Unassembled WGS sequence"/>
</dbReference>
<evidence type="ECO:0000256" key="8">
    <source>
        <dbReference type="SAM" id="MobiDB-lite"/>
    </source>
</evidence>
<accession>A0A934UWR6</accession>
<dbReference type="InterPro" id="IPR001453">
    <property type="entry name" value="MoaB/Mog_dom"/>
</dbReference>
<dbReference type="PANTHER" id="PTHR10192:SF5">
    <property type="entry name" value="GEPHYRIN"/>
    <property type="match status" value="1"/>
</dbReference>
<dbReference type="InterPro" id="IPR036135">
    <property type="entry name" value="MoeA_linker/N_sf"/>
</dbReference>
<feature type="region of interest" description="Disordered" evidence="8">
    <location>
        <begin position="136"/>
        <end position="157"/>
    </location>
</feature>
<dbReference type="EMBL" id="JAEHOI010000002">
    <property type="protein sequence ID" value="MBK0420816.1"/>
    <property type="molecule type" value="Genomic_DNA"/>
</dbReference>
<dbReference type="SUPFAM" id="SSF63882">
    <property type="entry name" value="MoeA N-terminal region -like"/>
    <property type="match status" value="1"/>
</dbReference>
<comment type="catalytic activity">
    <reaction evidence="6">
        <text>adenylyl-molybdopterin + molybdate = Mo-molybdopterin + AMP + H(+)</text>
        <dbReference type="Rhea" id="RHEA:35047"/>
        <dbReference type="ChEBI" id="CHEBI:15378"/>
        <dbReference type="ChEBI" id="CHEBI:36264"/>
        <dbReference type="ChEBI" id="CHEBI:62727"/>
        <dbReference type="ChEBI" id="CHEBI:71302"/>
        <dbReference type="ChEBI" id="CHEBI:456215"/>
        <dbReference type="EC" id="2.10.1.1"/>
    </reaction>
</comment>
<evidence type="ECO:0000256" key="2">
    <source>
        <dbReference type="ARBA" id="ARBA00005046"/>
    </source>
</evidence>
<evidence type="ECO:0000256" key="3">
    <source>
        <dbReference type="ARBA" id="ARBA00010763"/>
    </source>
</evidence>
<dbReference type="GO" id="GO:0005829">
    <property type="term" value="C:cytosol"/>
    <property type="evidence" value="ECO:0007669"/>
    <property type="project" value="TreeGrafter"/>
</dbReference>
<comment type="caution">
    <text evidence="10">The sequence shown here is derived from an EMBL/GenBank/DDBJ whole genome shotgun (WGS) entry which is preliminary data.</text>
</comment>
<dbReference type="InterPro" id="IPR038987">
    <property type="entry name" value="MoeA-like"/>
</dbReference>
<dbReference type="Gene3D" id="2.170.190.11">
    <property type="entry name" value="Molybdopterin biosynthesis moea protein, domain 3"/>
    <property type="match status" value="1"/>
</dbReference>
<dbReference type="Pfam" id="PF00994">
    <property type="entry name" value="MoCF_biosynth"/>
    <property type="match status" value="1"/>
</dbReference>
<keyword evidence="7" id="KW-0808">Transferase</keyword>
<evidence type="ECO:0000256" key="6">
    <source>
        <dbReference type="ARBA" id="ARBA00047317"/>
    </source>
</evidence>
<evidence type="ECO:0000313" key="11">
    <source>
        <dbReference type="Proteomes" id="UP000618733"/>
    </source>
</evidence>
<organism evidence="10 11">
    <name type="scientific">Leucobacter edaphi</name>
    <dbReference type="NCBI Taxonomy" id="2796472"/>
    <lineage>
        <taxon>Bacteria</taxon>
        <taxon>Bacillati</taxon>
        <taxon>Actinomycetota</taxon>
        <taxon>Actinomycetes</taxon>
        <taxon>Micrococcales</taxon>
        <taxon>Microbacteriaceae</taxon>
        <taxon>Leucobacter</taxon>
    </lineage>
</organism>
<comment type="function">
    <text evidence="1 7">Catalyzes the insertion of molybdate into adenylated molybdopterin with the concomitant release of AMP.</text>
</comment>
<keyword evidence="4 7" id="KW-0500">Molybdenum</keyword>
<sequence>MASRTIAEHAEAVRELVQPALERAAADAPEAIGIADPGLAGRTAAAPLRSAIPLPPFDNSQMDGYAVRASEVAALLATDGSRATLPIGLTAAAGDPPLTLAPGTASPVMTGAPIPHGADAVIPIERSDPDRFTSLVRPGDAPSRAPEGTVSFSEAPAPGTFVRASGSDLAQGEILVDQGVRLTPARIGLLANAGISEVPVVRLPRVLLLATGDEVAGAGETPRPGQIFDANGPLLAAALRGAGAEVVSRRVADQPAAVTALLREEAPRFDLVVTSGGISAGAFEVIREALTPAGIDFLAVAMQPGGPQGLGALPGGTPVLCFPGNPVSSALSAEAFLLPLLRSFAGRTPRRSEHRELADAVDSPAMKHQLRRGNLDTDGRVRVTPPSSHLLADLAAAELIAHIPLGVTRLEAGDTVEIWRLDD</sequence>
<comment type="pathway">
    <text evidence="2 7">Cofactor biosynthesis; molybdopterin biosynthesis.</text>
</comment>
<evidence type="ECO:0000256" key="1">
    <source>
        <dbReference type="ARBA" id="ARBA00002901"/>
    </source>
</evidence>
<keyword evidence="5 7" id="KW-0501">Molybdenum cofactor biosynthesis</keyword>
<evidence type="ECO:0000313" key="10">
    <source>
        <dbReference type="EMBL" id="MBK0420816.1"/>
    </source>
</evidence>
<dbReference type="AlphaFoldDB" id="A0A934UWR6"/>
<dbReference type="SUPFAM" id="SSF63867">
    <property type="entry name" value="MoeA C-terminal domain-like"/>
    <property type="match status" value="1"/>
</dbReference>
<dbReference type="GO" id="GO:0046872">
    <property type="term" value="F:metal ion binding"/>
    <property type="evidence" value="ECO:0007669"/>
    <property type="project" value="UniProtKB-UniRule"/>
</dbReference>
<reference evidence="10" key="1">
    <citation type="submission" date="2020-12" db="EMBL/GenBank/DDBJ databases">
        <title>Leucobacter sp. CAS2, isolated from Chromium sludge.</title>
        <authorList>
            <person name="Xu Z."/>
        </authorList>
    </citation>
    <scope>NUCLEOTIDE SEQUENCE</scope>
    <source>
        <strain evidence="10">CSA2</strain>
    </source>
</reference>
<keyword evidence="7" id="KW-0479">Metal-binding</keyword>
<dbReference type="GO" id="GO:0061599">
    <property type="term" value="F:molybdopterin molybdotransferase activity"/>
    <property type="evidence" value="ECO:0007669"/>
    <property type="project" value="UniProtKB-UniRule"/>
</dbReference>
<dbReference type="CDD" id="cd00887">
    <property type="entry name" value="MoeA"/>
    <property type="match status" value="1"/>
</dbReference>
<dbReference type="RefSeq" id="WP_200131032.1">
    <property type="nucleotide sequence ID" value="NZ_JAEHOI010000002.1"/>
</dbReference>
<protein>
    <recommendedName>
        <fullName evidence="7">Molybdopterin molybdenumtransferase</fullName>
        <ecNumber evidence="7">2.10.1.1</ecNumber>
    </recommendedName>
</protein>
<dbReference type="NCBIfam" id="NF045515">
    <property type="entry name" value="Glp_gephyrin"/>
    <property type="match status" value="1"/>
</dbReference>
<dbReference type="PANTHER" id="PTHR10192">
    <property type="entry name" value="MOLYBDOPTERIN BIOSYNTHESIS PROTEIN"/>
    <property type="match status" value="1"/>
</dbReference>
<dbReference type="InterPro" id="IPR005111">
    <property type="entry name" value="MoeA_C_domain_IV"/>
</dbReference>
<evidence type="ECO:0000259" key="9">
    <source>
        <dbReference type="SMART" id="SM00852"/>
    </source>
</evidence>
<dbReference type="SMART" id="SM00852">
    <property type="entry name" value="MoCF_biosynth"/>
    <property type="match status" value="1"/>
</dbReference>
<dbReference type="Pfam" id="PF03454">
    <property type="entry name" value="MoeA_C"/>
    <property type="match status" value="1"/>
</dbReference>